<comment type="caution">
    <text evidence="2">The sequence shown here is derived from an EMBL/GenBank/DDBJ whole genome shotgun (WGS) entry which is preliminary data.</text>
</comment>
<proteinExistence type="predicted"/>
<dbReference type="EMBL" id="LAZR01000335">
    <property type="protein sequence ID" value="KKN73913.1"/>
    <property type="molecule type" value="Genomic_DNA"/>
</dbReference>
<dbReference type="AlphaFoldDB" id="A0A0F9W7B0"/>
<dbReference type="SUPFAM" id="SSF63848">
    <property type="entry name" value="Cell-division inhibitor MinC, C-terminal domain"/>
    <property type="match status" value="1"/>
</dbReference>
<dbReference type="InterPro" id="IPR046866">
    <property type="entry name" value="FapA_N"/>
</dbReference>
<name>A0A0F9W7B0_9ZZZZ</name>
<dbReference type="InterPro" id="IPR036145">
    <property type="entry name" value="MinC_C_sf"/>
</dbReference>
<feature type="domain" description="Flagellar Assembly Protein A N-terminal region" evidence="1">
    <location>
        <begin position="76"/>
        <end position="251"/>
    </location>
</feature>
<dbReference type="InterPro" id="IPR046865">
    <property type="entry name" value="FapA_b_solenoid"/>
</dbReference>
<dbReference type="PANTHER" id="PTHR38032:SF1">
    <property type="entry name" value="RNA-BINDING PROTEIN KHPB N-TERMINAL DOMAIN-CONTAINING PROTEIN"/>
    <property type="match status" value="1"/>
</dbReference>
<reference evidence="2" key="1">
    <citation type="journal article" date="2015" name="Nature">
        <title>Complex archaea that bridge the gap between prokaryotes and eukaryotes.</title>
        <authorList>
            <person name="Spang A."/>
            <person name="Saw J.H."/>
            <person name="Jorgensen S.L."/>
            <person name="Zaremba-Niedzwiedzka K."/>
            <person name="Martijn J."/>
            <person name="Lind A.E."/>
            <person name="van Eijk R."/>
            <person name="Schleper C."/>
            <person name="Guy L."/>
            <person name="Ettema T.J."/>
        </authorList>
    </citation>
    <scope>NUCLEOTIDE SEQUENCE</scope>
</reference>
<dbReference type="GO" id="GO:0000902">
    <property type="term" value="P:cell morphogenesis"/>
    <property type="evidence" value="ECO:0007669"/>
    <property type="project" value="InterPro"/>
</dbReference>
<evidence type="ECO:0000313" key="2">
    <source>
        <dbReference type="EMBL" id="KKN73913.1"/>
    </source>
</evidence>
<dbReference type="PANTHER" id="PTHR38032">
    <property type="entry name" value="POLYMERASE-RELATED"/>
    <property type="match status" value="1"/>
</dbReference>
<evidence type="ECO:0000259" key="1">
    <source>
        <dbReference type="Pfam" id="PF20250"/>
    </source>
</evidence>
<sequence>MSVFSFDKSTGFVSLESHPIDSGFPVTSTQLTQMLEQSEFSEYEAVIANIGKLFAPTKNYQEVSLVVAKAVDASIVINIDEKNMVAEATLTTAKGGALLSMEGAQKALADAGVKKGISPRALDTFLGQQFEQPAGSSYSAIIAHGRNPKEGRDAKFVRLCSTAQDRVLSPQAKEGGKVDMKNLGAIITVKPGTPLMQRIAATPGEEGYTVFGDSISAKPGKDHQLQPFEGTKVDPNNPNMLIADCKGVPVALPRGMRVDDVLCFDNVDVSTGHVDFDGSVIITGDIKDGMRVKANGDITVLGFVESGTVESKSAVTIMLGAIGRKREGEEAFTCSITSQRTISIGYAQYCNIKSEQDLFIERQALHCDLSARRLIRVGKANDPRGKIIGGNILDAMRIETGELGAPAGTKTRVFLAQLWFELRQKQTQITDFEKILATKVTALQQAREKASKIASAAQRQQFMNKITENEKHIKIRSAHIHRQKLLIKQKIVQLLASSRLKVNELMHPGVELKIAKDSKQFSRIYPPHLVKLTEGKITQTF</sequence>
<organism evidence="2">
    <name type="scientific">marine sediment metagenome</name>
    <dbReference type="NCBI Taxonomy" id="412755"/>
    <lineage>
        <taxon>unclassified sequences</taxon>
        <taxon>metagenomes</taxon>
        <taxon>ecological metagenomes</taxon>
    </lineage>
</organism>
<dbReference type="Pfam" id="PF20250">
    <property type="entry name" value="FapA_N"/>
    <property type="match status" value="1"/>
</dbReference>
<dbReference type="InterPro" id="IPR005646">
    <property type="entry name" value="FapA"/>
</dbReference>
<dbReference type="Pfam" id="PF03961">
    <property type="entry name" value="FapA"/>
    <property type="match status" value="1"/>
</dbReference>
<protein>
    <recommendedName>
        <fullName evidence="1">Flagellar Assembly Protein A N-terminal region domain-containing protein</fullName>
    </recommendedName>
</protein>
<accession>A0A0F9W7B0</accession>
<gene>
    <name evidence="2" type="ORF">LCGC14_0395960</name>
</gene>